<evidence type="ECO:0000256" key="7">
    <source>
        <dbReference type="RuleBase" id="RU363032"/>
    </source>
</evidence>
<feature type="transmembrane region" description="Helical" evidence="7">
    <location>
        <begin position="123"/>
        <end position="143"/>
    </location>
</feature>
<evidence type="ECO:0000256" key="5">
    <source>
        <dbReference type="ARBA" id="ARBA00022989"/>
    </source>
</evidence>
<accession>A0A3N9P5E0</accession>
<dbReference type="PROSITE" id="PS50928">
    <property type="entry name" value="ABC_TM1"/>
    <property type="match status" value="1"/>
</dbReference>
<dbReference type="Proteomes" id="UP000282529">
    <property type="component" value="Unassembled WGS sequence"/>
</dbReference>
<dbReference type="SUPFAM" id="SSF161098">
    <property type="entry name" value="MetI-like"/>
    <property type="match status" value="1"/>
</dbReference>
<dbReference type="CDD" id="cd06261">
    <property type="entry name" value="TM_PBP2"/>
    <property type="match status" value="1"/>
</dbReference>
<evidence type="ECO:0000256" key="2">
    <source>
        <dbReference type="ARBA" id="ARBA00022448"/>
    </source>
</evidence>
<reference evidence="9 10" key="1">
    <citation type="submission" date="2018-11" db="EMBL/GenBank/DDBJ databases">
        <title>Genome sequence of strain 7197.</title>
        <authorList>
            <person name="Gao J."/>
            <person name="Sun J."/>
        </authorList>
    </citation>
    <scope>NUCLEOTIDE SEQUENCE [LARGE SCALE GENOMIC DNA]</scope>
    <source>
        <strain evidence="9 10">7197</strain>
    </source>
</reference>
<dbReference type="EMBL" id="RQPI01000007">
    <property type="protein sequence ID" value="RQW10955.1"/>
    <property type="molecule type" value="Genomic_DNA"/>
</dbReference>
<feature type="domain" description="ABC transmembrane type-1" evidence="8">
    <location>
        <begin position="57"/>
        <end position="240"/>
    </location>
</feature>
<keyword evidence="6 7" id="KW-0472">Membrane</keyword>
<dbReference type="GO" id="GO:0055085">
    <property type="term" value="P:transmembrane transport"/>
    <property type="evidence" value="ECO:0007669"/>
    <property type="project" value="InterPro"/>
</dbReference>
<dbReference type="PANTHER" id="PTHR30151:SF20">
    <property type="entry name" value="ABC TRANSPORTER PERMEASE PROTEIN HI_0355-RELATED"/>
    <property type="match status" value="1"/>
</dbReference>
<keyword evidence="3" id="KW-1003">Cell membrane</keyword>
<protein>
    <submittedName>
        <fullName evidence="9">ABC transporter permease</fullName>
    </submittedName>
</protein>
<name>A0A3N9P5E0_9BACL</name>
<organism evidence="9 10">
    <name type="scientific">Paenibacillus rhizophilus</name>
    <dbReference type="NCBI Taxonomy" id="1850366"/>
    <lineage>
        <taxon>Bacteria</taxon>
        <taxon>Bacillati</taxon>
        <taxon>Bacillota</taxon>
        <taxon>Bacilli</taxon>
        <taxon>Bacillales</taxon>
        <taxon>Paenibacillaceae</taxon>
        <taxon>Paenibacillus</taxon>
    </lineage>
</organism>
<dbReference type="GO" id="GO:0005886">
    <property type="term" value="C:plasma membrane"/>
    <property type="evidence" value="ECO:0007669"/>
    <property type="project" value="UniProtKB-SubCell"/>
</dbReference>
<evidence type="ECO:0000256" key="3">
    <source>
        <dbReference type="ARBA" id="ARBA00022475"/>
    </source>
</evidence>
<feature type="transmembrane region" description="Helical" evidence="7">
    <location>
        <begin position="219"/>
        <end position="240"/>
    </location>
</feature>
<evidence type="ECO:0000313" key="10">
    <source>
        <dbReference type="Proteomes" id="UP000282529"/>
    </source>
</evidence>
<evidence type="ECO:0000313" key="9">
    <source>
        <dbReference type="EMBL" id="RQW10955.1"/>
    </source>
</evidence>
<comment type="similarity">
    <text evidence="7">Belongs to the binding-protein-dependent transport system permease family.</text>
</comment>
<evidence type="ECO:0000259" key="8">
    <source>
        <dbReference type="PROSITE" id="PS50928"/>
    </source>
</evidence>
<sequence length="254" mass="28009">MISRWKQIWPPLVAVLLFLALWQVSVTWFHVEKWMLPAPSDIWREGIASASSLKGHTLATLRLTLIGFPLGVAVGIAAAVLLHIVPWSARALYPLLILSQNVPIIALGPLLVIWFGFGQLPKIILIMLVCFFPVAVAGLGGLAQTDRMMLQFMKMAGASRRQIFSKLELPHALPSLFSGIKISAAYAVTGAVVAELIGGNQGLGYYMQIQKSAFRTDRMFAAIILSVLLSLLLFAAVVLLEKWLVRWKPRRDAQ</sequence>
<keyword evidence="10" id="KW-1185">Reference proteome</keyword>
<comment type="caution">
    <text evidence="9">The sequence shown here is derived from an EMBL/GenBank/DDBJ whole genome shotgun (WGS) entry which is preliminary data.</text>
</comment>
<gene>
    <name evidence="9" type="ORF">EH198_14535</name>
</gene>
<evidence type="ECO:0000256" key="4">
    <source>
        <dbReference type="ARBA" id="ARBA00022692"/>
    </source>
</evidence>
<keyword evidence="2 7" id="KW-0813">Transport</keyword>
<dbReference type="OrthoDB" id="9804353at2"/>
<dbReference type="InterPro" id="IPR035906">
    <property type="entry name" value="MetI-like_sf"/>
</dbReference>
<dbReference type="InterPro" id="IPR000515">
    <property type="entry name" value="MetI-like"/>
</dbReference>
<dbReference type="Pfam" id="PF00528">
    <property type="entry name" value="BPD_transp_1"/>
    <property type="match status" value="1"/>
</dbReference>
<keyword evidence="4 7" id="KW-0812">Transmembrane</keyword>
<evidence type="ECO:0000256" key="6">
    <source>
        <dbReference type="ARBA" id="ARBA00023136"/>
    </source>
</evidence>
<feature type="transmembrane region" description="Helical" evidence="7">
    <location>
        <begin position="12"/>
        <end position="31"/>
    </location>
</feature>
<dbReference type="RefSeq" id="WP_124696233.1">
    <property type="nucleotide sequence ID" value="NZ_JBHUFE010000013.1"/>
</dbReference>
<keyword evidence="5 7" id="KW-1133">Transmembrane helix</keyword>
<feature type="transmembrane region" description="Helical" evidence="7">
    <location>
        <begin position="92"/>
        <end position="117"/>
    </location>
</feature>
<evidence type="ECO:0000256" key="1">
    <source>
        <dbReference type="ARBA" id="ARBA00004651"/>
    </source>
</evidence>
<dbReference type="AlphaFoldDB" id="A0A3N9P5E0"/>
<comment type="subcellular location">
    <subcellularLocation>
        <location evidence="1 7">Cell membrane</location>
        <topology evidence="1 7">Multi-pass membrane protein</topology>
    </subcellularLocation>
</comment>
<feature type="transmembrane region" description="Helical" evidence="7">
    <location>
        <begin position="63"/>
        <end position="85"/>
    </location>
</feature>
<proteinExistence type="inferred from homology"/>
<dbReference type="Gene3D" id="1.10.3720.10">
    <property type="entry name" value="MetI-like"/>
    <property type="match status" value="1"/>
</dbReference>
<dbReference type="PANTHER" id="PTHR30151">
    <property type="entry name" value="ALKANE SULFONATE ABC TRANSPORTER-RELATED, MEMBRANE SUBUNIT"/>
    <property type="match status" value="1"/>
</dbReference>